<name>X0VC59_9ZZZZ</name>
<evidence type="ECO:0000313" key="1">
    <source>
        <dbReference type="EMBL" id="GAF98170.1"/>
    </source>
</evidence>
<accession>X0VC59</accession>
<feature type="non-terminal residue" evidence="1">
    <location>
        <position position="246"/>
    </location>
</feature>
<reference evidence="1" key="1">
    <citation type="journal article" date="2014" name="Front. Microbiol.">
        <title>High frequency of phylogenetically diverse reductive dehalogenase-homologous genes in deep subseafloor sedimentary metagenomes.</title>
        <authorList>
            <person name="Kawai M."/>
            <person name="Futagami T."/>
            <person name="Toyoda A."/>
            <person name="Takaki Y."/>
            <person name="Nishi S."/>
            <person name="Hori S."/>
            <person name="Arai W."/>
            <person name="Tsubouchi T."/>
            <person name="Morono Y."/>
            <person name="Uchiyama I."/>
            <person name="Ito T."/>
            <person name="Fujiyama A."/>
            <person name="Inagaki F."/>
            <person name="Takami H."/>
        </authorList>
    </citation>
    <scope>NUCLEOTIDE SEQUENCE</scope>
    <source>
        <strain evidence="1">Expedition CK06-06</strain>
    </source>
</reference>
<protein>
    <submittedName>
        <fullName evidence="1">Uncharacterized protein</fullName>
    </submittedName>
</protein>
<comment type="caution">
    <text evidence="1">The sequence shown here is derived from an EMBL/GenBank/DDBJ whole genome shotgun (WGS) entry which is preliminary data.</text>
</comment>
<sequence length="246" mass="26458">MSTLNELQYSAFSTNSGTTGTLNEVTYAYLAQISGLTGIKLNEQWLAVLVAQGFTTGKLNERQMAYWASLGYTGAWNERYYQWLTDGGTFGPSVQIIDNLNSGCVFEPPTTDDCTSTGTYTCVDHGFEGTVIQWLWSIESGDAAIIAGQDTDTVTVQTGATLPTDADVPFVLKVIANSAIFGDVAETEKTFTQDHTDTNVAPVYIGPDIVNRTITQGDTLNPIDAALLFTGTNLTYSLSAGWPADI</sequence>
<gene>
    <name evidence="1" type="ORF">S01H1_28589</name>
</gene>
<dbReference type="AlphaFoldDB" id="X0VC59"/>
<proteinExistence type="predicted"/>
<organism evidence="1">
    <name type="scientific">marine sediment metagenome</name>
    <dbReference type="NCBI Taxonomy" id="412755"/>
    <lineage>
        <taxon>unclassified sequences</taxon>
        <taxon>metagenomes</taxon>
        <taxon>ecological metagenomes</taxon>
    </lineage>
</organism>
<dbReference type="EMBL" id="BARS01017480">
    <property type="protein sequence ID" value="GAF98170.1"/>
    <property type="molecule type" value="Genomic_DNA"/>
</dbReference>